<protein>
    <recommendedName>
        <fullName evidence="4">Cytochrome P450</fullName>
    </recommendedName>
</protein>
<dbReference type="Pfam" id="PF00067">
    <property type="entry name" value="p450"/>
    <property type="match status" value="1"/>
</dbReference>
<dbReference type="InterPro" id="IPR036396">
    <property type="entry name" value="Cyt_P450_sf"/>
</dbReference>
<evidence type="ECO:0000256" key="1">
    <source>
        <dbReference type="ARBA" id="ARBA00010617"/>
    </source>
</evidence>
<dbReference type="GO" id="GO:0016705">
    <property type="term" value="F:oxidoreductase activity, acting on paired donors, with incorporation or reduction of molecular oxygen"/>
    <property type="evidence" value="ECO:0007669"/>
    <property type="project" value="InterPro"/>
</dbReference>
<dbReference type="GO" id="GO:0005506">
    <property type="term" value="F:iron ion binding"/>
    <property type="evidence" value="ECO:0007669"/>
    <property type="project" value="InterPro"/>
</dbReference>
<gene>
    <name evidence="2" type="ORF">L1049_027330</name>
</gene>
<dbReference type="SUPFAM" id="SSF48264">
    <property type="entry name" value="Cytochrome P450"/>
    <property type="match status" value="1"/>
</dbReference>
<sequence>MDPYVLWLKLGSINTMVIQSPKATAELFKNHDLVFSDCKCPDALTTLNYYQGSMAFGRYGAYWRIIRRACSTELLVNKRINEMAPPRRKWVDNMIRWIEEDAAAPCARGESGVMNLPHFLFLMAFNLVGNIMLVRDVLELQSKEGPEFFDAMDKFMEWLLESIQHNVLFIFTGCVIIWDIKHTSMI</sequence>
<organism evidence="2 3">
    <name type="scientific">Liquidambar formosana</name>
    <name type="common">Formosan gum</name>
    <dbReference type="NCBI Taxonomy" id="63359"/>
    <lineage>
        <taxon>Eukaryota</taxon>
        <taxon>Viridiplantae</taxon>
        <taxon>Streptophyta</taxon>
        <taxon>Embryophyta</taxon>
        <taxon>Tracheophyta</taxon>
        <taxon>Spermatophyta</taxon>
        <taxon>Magnoliopsida</taxon>
        <taxon>eudicotyledons</taxon>
        <taxon>Gunneridae</taxon>
        <taxon>Pentapetalae</taxon>
        <taxon>Saxifragales</taxon>
        <taxon>Altingiaceae</taxon>
        <taxon>Liquidambar</taxon>
    </lineage>
</organism>
<evidence type="ECO:0000313" key="3">
    <source>
        <dbReference type="Proteomes" id="UP001415857"/>
    </source>
</evidence>
<dbReference type="GO" id="GO:0020037">
    <property type="term" value="F:heme binding"/>
    <property type="evidence" value="ECO:0007669"/>
    <property type="project" value="InterPro"/>
</dbReference>
<reference evidence="2 3" key="1">
    <citation type="journal article" date="2024" name="Plant J.">
        <title>Genome sequences and population genomics reveal climatic adaptation and genomic divergence between two closely related sweetgum species.</title>
        <authorList>
            <person name="Xu W.Q."/>
            <person name="Ren C.Q."/>
            <person name="Zhang X.Y."/>
            <person name="Comes H.P."/>
            <person name="Liu X.H."/>
            <person name="Li Y.G."/>
            <person name="Kettle C.J."/>
            <person name="Jalonen R."/>
            <person name="Gaisberger H."/>
            <person name="Ma Y.Z."/>
            <person name="Qiu Y.X."/>
        </authorList>
    </citation>
    <scope>NUCLEOTIDE SEQUENCE [LARGE SCALE GENOMIC DNA]</scope>
    <source>
        <strain evidence="2">Hangzhou</strain>
    </source>
</reference>
<dbReference type="AlphaFoldDB" id="A0AAP0N6R4"/>
<dbReference type="EMBL" id="JBBPBK010000065">
    <property type="protein sequence ID" value="KAK9266756.1"/>
    <property type="molecule type" value="Genomic_DNA"/>
</dbReference>
<evidence type="ECO:0008006" key="4">
    <source>
        <dbReference type="Google" id="ProtNLM"/>
    </source>
</evidence>
<proteinExistence type="inferred from homology"/>
<dbReference type="InterPro" id="IPR001128">
    <property type="entry name" value="Cyt_P450"/>
</dbReference>
<comment type="similarity">
    <text evidence="1">Belongs to the cytochrome P450 family.</text>
</comment>
<dbReference type="Proteomes" id="UP001415857">
    <property type="component" value="Unassembled WGS sequence"/>
</dbReference>
<keyword evidence="3" id="KW-1185">Reference proteome</keyword>
<name>A0AAP0N6R4_LIQFO</name>
<dbReference type="GO" id="GO:0004497">
    <property type="term" value="F:monooxygenase activity"/>
    <property type="evidence" value="ECO:0007669"/>
    <property type="project" value="InterPro"/>
</dbReference>
<dbReference type="PANTHER" id="PTHR47950:SF15">
    <property type="entry name" value="CYTOCHROME P450"/>
    <property type="match status" value="1"/>
</dbReference>
<evidence type="ECO:0000313" key="2">
    <source>
        <dbReference type="EMBL" id="KAK9266756.1"/>
    </source>
</evidence>
<dbReference type="PANTHER" id="PTHR47950">
    <property type="entry name" value="CYTOCHROME P450, FAMILY 76, SUBFAMILY C, POLYPEPTIDE 5-RELATED"/>
    <property type="match status" value="1"/>
</dbReference>
<dbReference type="Gene3D" id="1.10.630.10">
    <property type="entry name" value="Cytochrome P450"/>
    <property type="match status" value="1"/>
</dbReference>
<comment type="caution">
    <text evidence="2">The sequence shown here is derived from an EMBL/GenBank/DDBJ whole genome shotgun (WGS) entry which is preliminary data.</text>
</comment>
<accession>A0AAP0N6R4</accession>